<proteinExistence type="predicted"/>
<dbReference type="Proteomes" id="UP000485367">
    <property type="component" value="Unassembled WGS sequence"/>
</dbReference>
<evidence type="ECO:0000313" key="2">
    <source>
        <dbReference type="EMBL" id="OQA52912.1"/>
    </source>
</evidence>
<feature type="transmembrane region" description="Helical" evidence="1">
    <location>
        <begin position="38"/>
        <end position="58"/>
    </location>
</feature>
<dbReference type="AlphaFoldDB" id="A0A1V5SFV5"/>
<name>A0A1V5SFV5_9BACT</name>
<feature type="transmembrane region" description="Helical" evidence="1">
    <location>
        <begin position="6"/>
        <end position="26"/>
    </location>
</feature>
<organism evidence="2">
    <name type="scientific">candidate division WS2 bacterium ADurb.Bin280</name>
    <dbReference type="NCBI Taxonomy" id="1852829"/>
    <lineage>
        <taxon>Bacteria</taxon>
        <taxon>candidate division WS2</taxon>
    </lineage>
</organism>
<gene>
    <name evidence="2" type="ORF">BWY43_00283</name>
</gene>
<keyword evidence="1" id="KW-0472">Membrane</keyword>
<dbReference type="EMBL" id="MWBO01000017">
    <property type="protein sequence ID" value="OQA52912.1"/>
    <property type="molecule type" value="Genomic_DNA"/>
</dbReference>
<accession>A0A1V5SFV5</accession>
<reference evidence="2" key="1">
    <citation type="submission" date="2017-02" db="EMBL/GenBank/DDBJ databases">
        <title>Delving into the versatile metabolic prowess of the omnipresent phylum Bacteroidetes.</title>
        <authorList>
            <person name="Nobu M.K."/>
            <person name="Mei R."/>
            <person name="Narihiro T."/>
            <person name="Kuroda K."/>
            <person name="Liu W.-T."/>
        </authorList>
    </citation>
    <scope>NUCLEOTIDE SEQUENCE</scope>
    <source>
        <strain evidence="2">ADurb.Bin280</strain>
    </source>
</reference>
<sequence>MHEIALATRVMMALSGLMGLSMFVLANFLLKKQKGWRLATALMQISVNAFVFVSWLGGFLQSTPGTIHQAVTFVGFVVPTVMATVTTLRVVLPEIRQRTRAH</sequence>
<comment type="caution">
    <text evidence="2">The sequence shown here is derived from an EMBL/GenBank/DDBJ whole genome shotgun (WGS) entry which is preliminary data.</text>
</comment>
<keyword evidence="1" id="KW-0812">Transmembrane</keyword>
<protein>
    <submittedName>
        <fullName evidence="2">Uncharacterized protein</fullName>
    </submittedName>
</protein>
<keyword evidence="1" id="KW-1133">Transmembrane helix</keyword>
<evidence type="ECO:0000256" key="1">
    <source>
        <dbReference type="SAM" id="Phobius"/>
    </source>
</evidence>
<feature type="transmembrane region" description="Helical" evidence="1">
    <location>
        <begin position="70"/>
        <end position="92"/>
    </location>
</feature>